<feature type="chain" id="PRO_5035798077" evidence="1">
    <location>
        <begin position="20"/>
        <end position="111"/>
    </location>
</feature>
<accession>A0A8S9XHQ7</accession>
<comment type="caution">
    <text evidence="2">The sequence shown here is derived from an EMBL/GenBank/DDBJ whole genome shotgun (WGS) entry which is preliminary data.</text>
</comment>
<organism evidence="2 3">
    <name type="scientific">Apolygus lucorum</name>
    <name type="common">Small green plant bug</name>
    <name type="synonym">Lygocoris lucorum</name>
    <dbReference type="NCBI Taxonomy" id="248454"/>
    <lineage>
        <taxon>Eukaryota</taxon>
        <taxon>Metazoa</taxon>
        <taxon>Ecdysozoa</taxon>
        <taxon>Arthropoda</taxon>
        <taxon>Hexapoda</taxon>
        <taxon>Insecta</taxon>
        <taxon>Pterygota</taxon>
        <taxon>Neoptera</taxon>
        <taxon>Paraneoptera</taxon>
        <taxon>Hemiptera</taxon>
        <taxon>Heteroptera</taxon>
        <taxon>Panheteroptera</taxon>
        <taxon>Cimicomorpha</taxon>
        <taxon>Miridae</taxon>
        <taxon>Mirini</taxon>
        <taxon>Apolygus</taxon>
    </lineage>
</organism>
<evidence type="ECO:0000313" key="3">
    <source>
        <dbReference type="Proteomes" id="UP000466442"/>
    </source>
</evidence>
<proteinExistence type="predicted"/>
<keyword evidence="1" id="KW-0732">Signal</keyword>
<gene>
    <name evidence="2" type="ORF">GE061_017068</name>
</gene>
<sequence>MRMILVISLFYCCFQLASSQGTVEKLPAAVYNPWFSYLLLKWLAATNPQLAAELIKSFPRGSPVQYHTLAGTAVHLGSSRVIADHYRLPPLKTDNFLNSQVMGHYKYDRLV</sequence>
<evidence type="ECO:0000256" key="1">
    <source>
        <dbReference type="SAM" id="SignalP"/>
    </source>
</evidence>
<name>A0A8S9XHQ7_APOLU</name>
<feature type="signal peptide" evidence="1">
    <location>
        <begin position="1"/>
        <end position="19"/>
    </location>
</feature>
<dbReference type="EMBL" id="WIXP02000007">
    <property type="protein sequence ID" value="KAF6208610.1"/>
    <property type="molecule type" value="Genomic_DNA"/>
</dbReference>
<keyword evidence="3" id="KW-1185">Reference proteome</keyword>
<evidence type="ECO:0000313" key="2">
    <source>
        <dbReference type="EMBL" id="KAF6208610.1"/>
    </source>
</evidence>
<reference evidence="2" key="1">
    <citation type="journal article" date="2021" name="Mol. Ecol. Resour.">
        <title>Apolygus lucorum genome provides insights into omnivorousness and mesophyll feeding.</title>
        <authorList>
            <person name="Liu Y."/>
            <person name="Liu H."/>
            <person name="Wang H."/>
            <person name="Huang T."/>
            <person name="Liu B."/>
            <person name="Yang B."/>
            <person name="Yin L."/>
            <person name="Li B."/>
            <person name="Zhang Y."/>
            <person name="Zhang S."/>
            <person name="Jiang F."/>
            <person name="Zhang X."/>
            <person name="Ren Y."/>
            <person name="Wang B."/>
            <person name="Wang S."/>
            <person name="Lu Y."/>
            <person name="Wu K."/>
            <person name="Fan W."/>
            <person name="Wang G."/>
        </authorList>
    </citation>
    <scope>NUCLEOTIDE SEQUENCE</scope>
    <source>
        <strain evidence="2">12Hb</strain>
    </source>
</reference>
<protein>
    <submittedName>
        <fullName evidence="2">Uncharacterized protein</fullName>
    </submittedName>
</protein>
<dbReference type="Proteomes" id="UP000466442">
    <property type="component" value="Unassembled WGS sequence"/>
</dbReference>
<dbReference type="AlphaFoldDB" id="A0A8S9XHQ7"/>